<dbReference type="NCBIfam" id="TIGR00243">
    <property type="entry name" value="Dxr"/>
    <property type="match status" value="1"/>
</dbReference>
<feature type="binding site" evidence="9">
    <location>
        <position position="148"/>
    </location>
    <ligand>
        <name>1-deoxy-D-xylulose 5-phosphate</name>
        <dbReference type="ChEBI" id="CHEBI:57792"/>
    </ligand>
</feature>
<dbReference type="PANTHER" id="PTHR30525:SF0">
    <property type="entry name" value="1-DEOXY-D-XYLULOSE 5-PHOSPHATE REDUCTOISOMERASE, CHLOROPLASTIC"/>
    <property type="match status" value="1"/>
</dbReference>
<feature type="binding site" evidence="9">
    <location>
        <position position="122"/>
    </location>
    <ligand>
        <name>1-deoxy-D-xylulose 5-phosphate</name>
        <dbReference type="ChEBI" id="CHEBI:57792"/>
    </ligand>
</feature>
<gene>
    <name evidence="9" type="primary">dxr</name>
    <name evidence="13" type="ORF">AWM68_05865</name>
</gene>
<dbReference type="EMBL" id="LRFC01000023">
    <property type="protein sequence ID" value="KZE65905.1"/>
    <property type="molecule type" value="Genomic_DNA"/>
</dbReference>
<feature type="domain" description="DXP reductoisomerase C-terminal" evidence="12">
    <location>
        <begin position="258"/>
        <end position="374"/>
    </location>
</feature>
<dbReference type="PIRSF" id="PIRSF006205">
    <property type="entry name" value="Dxp_reductismrs"/>
    <property type="match status" value="1"/>
</dbReference>
<dbReference type="GO" id="GO:0030604">
    <property type="term" value="F:1-deoxy-D-xylulose-5-phosphate reductoisomerase activity"/>
    <property type="evidence" value="ECO:0007669"/>
    <property type="project" value="UniProtKB-UniRule"/>
</dbReference>
<feature type="binding site" evidence="9">
    <location>
        <position position="215"/>
    </location>
    <ligand>
        <name>1-deoxy-D-xylulose 5-phosphate</name>
        <dbReference type="ChEBI" id="CHEBI:57792"/>
    </ligand>
</feature>
<comment type="caution">
    <text evidence="13">The sequence shown here is derived from an EMBL/GenBank/DDBJ whole genome shotgun (WGS) entry which is preliminary data.</text>
</comment>
<feature type="binding site" evidence="9">
    <location>
        <position position="123"/>
    </location>
    <ligand>
        <name>NADPH</name>
        <dbReference type="ChEBI" id="CHEBI:57783"/>
    </ligand>
</feature>
<feature type="binding site" evidence="9">
    <location>
        <position position="11"/>
    </location>
    <ligand>
        <name>NADPH</name>
        <dbReference type="ChEBI" id="CHEBI:57783"/>
    </ligand>
</feature>
<keyword evidence="13" id="KW-0413">Isomerase</keyword>
<dbReference type="Gene3D" id="3.40.50.720">
    <property type="entry name" value="NAD(P)-binding Rossmann-like Domain"/>
    <property type="match status" value="1"/>
</dbReference>
<keyword evidence="14" id="KW-1185">Reference proteome</keyword>
<feature type="binding site" evidence="9">
    <location>
        <position position="36"/>
    </location>
    <ligand>
        <name>NADPH</name>
        <dbReference type="ChEBI" id="CHEBI:57783"/>
    </ligand>
</feature>
<proteinExistence type="inferred from homology"/>
<dbReference type="GO" id="GO:0030145">
    <property type="term" value="F:manganese ion binding"/>
    <property type="evidence" value="ECO:0007669"/>
    <property type="project" value="TreeGrafter"/>
</dbReference>
<feature type="domain" description="1-deoxy-D-xylulose 5-phosphate reductoisomerase N-terminal" evidence="10">
    <location>
        <begin position="4"/>
        <end position="129"/>
    </location>
</feature>
<keyword evidence="9" id="KW-0460">Magnesium</keyword>
<keyword evidence="6 9" id="KW-0464">Manganese</keyword>
<feature type="binding site" evidence="9">
    <location>
        <position position="10"/>
    </location>
    <ligand>
        <name>NADPH</name>
        <dbReference type="ChEBI" id="CHEBI:57783"/>
    </ligand>
</feature>
<evidence type="ECO:0000256" key="2">
    <source>
        <dbReference type="ARBA" id="ARBA00006825"/>
    </source>
</evidence>
<evidence type="ECO:0000259" key="12">
    <source>
        <dbReference type="Pfam" id="PF13288"/>
    </source>
</evidence>
<dbReference type="PANTHER" id="PTHR30525">
    <property type="entry name" value="1-DEOXY-D-XYLULOSE 5-PHOSPHATE REDUCTOISOMERASE"/>
    <property type="match status" value="1"/>
</dbReference>
<feature type="binding site" evidence="9">
    <location>
        <position position="209"/>
    </location>
    <ligand>
        <name>1-deoxy-D-xylulose 5-phosphate</name>
        <dbReference type="ChEBI" id="CHEBI:57792"/>
    </ligand>
</feature>
<organism evidence="13 14">
    <name type="scientific">Fictibacillus phosphorivorans</name>
    <dbReference type="NCBI Taxonomy" id="1221500"/>
    <lineage>
        <taxon>Bacteria</taxon>
        <taxon>Bacillati</taxon>
        <taxon>Bacillota</taxon>
        <taxon>Bacilli</taxon>
        <taxon>Bacillales</taxon>
        <taxon>Fictibacillaceae</taxon>
        <taxon>Fictibacillus</taxon>
    </lineage>
</organism>
<keyword evidence="3 9" id="KW-0479">Metal-binding</keyword>
<feature type="binding site" evidence="9">
    <location>
        <position position="121"/>
    </location>
    <ligand>
        <name>NADPH</name>
        <dbReference type="ChEBI" id="CHEBI:57783"/>
    </ligand>
</feature>
<dbReference type="Pfam" id="PF08436">
    <property type="entry name" value="DXP_redisom_C"/>
    <property type="match status" value="1"/>
</dbReference>
<dbReference type="SUPFAM" id="SSF51735">
    <property type="entry name" value="NAD(P)-binding Rossmann-fold domains"/>
    <property type="match status" value="1"/>
</dbReference>
<evidence type="ECO:0000313" key="13">
    <source>
        <dbReference type="EMBL" id="KZE65905.1"/>
    </source>
</evidence>
<dbReference type="InterPro" id="IPR036169">
    <property type="entry name" value="DXPR_C_sf"/>
</dbReference>
<evidence type="ECO:0000256" key="8">
    <source>
        <dbReference type="ARBA" id="ARBA00048543"/>
    </source>
</evidence>
<evidence type="ECO:0000259" key="11">
    <source>
        <dbReference type="Pfam" id="PF08436"/>
    </source>
</evidence>
<feature type="binding site" evidence="9">
    <location>
        <position position="37"/>
    </location>
    <ligand>
        <name>NADPH</name>
        <dbReference type="ChEBI" id="CHEBI:57783"/>
    </ligand>
</feature>
<dbReference type="OrthoDB" id="9806546at2"/>
<dbReference type="InterPro" id="IPR003821">
    <property type="entry name" value="DXP_reductoisomerase"/>
</dbReference>
<feature type="binding site" evidence="9">
    <location>
        <position position="173"/>
    </location>
    <ligand>
        <name>1-deoxy-D-xylulose 5-phosphate</name>
        <dbReference type="ChEBI" id="CHEBI:57792"/>
    </ligand>
</feature>
<dbReference type="EC" id="1.1.1.267" evidence="9"/>
<protein>
    <recommendedName>
        <fullName evidence="9">1-deoxy-D-xylulose 5-phosphate reductoisomerase</fullName>
        <shortName evidence="9">DXP reductoisomerase</shortName>
        <ecNumber evidence="9">1.1.1.267</ecNumber>
    </recommendedName>
    <alternativeName>
        <fullName evidence="9">1-deoxyxylulose-5-phosphate reductoisomerase</fullName>
    </alternativeName>
    <alternativeName>
        <fullName evidence="9">2-C-methyl-D-erythritol 4-phosphate synthase</fullName>
    </alternativeName>
</protein>
<reference evidence="14" key="1">
    <citation type="submission" date="2016-01" db="EMBL/GenBank/DDBJ databases">
        <title>Draft genome of Chromobacterium sp. F49.</title>
        <authorList>
            <person name="Hong K.W."/>
        </authorList>
    </citation>
    <scope>NUCLEOTIDE SEQUENCE [LARGE SCALE GENOMIC DNA]</scope>
    <source>
        <strain evidence="14">P7IIIA</strain>
    </source>
</reference>
<dbReference type="AlphaFoldDB" id="A0A163QXS8"/>
<dbReference type="RefSeq" id="WP_066240877.1">
    <property type="nucleotide sequence ID" value="NZ_LRFC01000023.1"/>
</dbReference>
<dbReference type="InterPro" id="IPR036291">
    <property type="entry name" value="NAD(P)-bd_dom_sf"/>
</dbReference>
<accession>A0A163QXS8</accession>
<dbReference type="Pfam" id="PF02670">
    <property type="entry name" value="DXP_reductoisom"/>
    <property type="match status" value="1"/>
</dbReference>
<keyword evidence="7 9" id="KW-0414">Isoprene biosynthesis</keyword>
<dbReference type="FunFam" id="3.40.50.720:FF:000045">
    <property type="entry name" value="1-deoxy-D-xylulose 5-phosphate reductoisomerase"/>
    <property type="match status" value="1"/>
</dbReference>
<evidence type="ECO:0000256" key="9">
    <source>
        <dbReference type="HAMAP-Rule" id="MF_00183"/>
    </source>
</evidence>
<feature type="binding site" evidence="9">
    <location>
        <position position="12"/>
    </location>
    <ligand>
        <name>NADPH</name>
        <dbReference type="ChEBI" id="CHEBI:57783"/>
    </ligand>
</feature>
<evidence type="ECO:0000256" key="6">
    <source>
        <dbReference type="ARBA" id="ARBA00023211"/>
    </source>
</evidence>
<feature type="binding site" evidence="9">
    <location>
        <position position="147"/>
    </location>
    <ligand>
        <name>Mn(2+)</name>
        <dbReference type="ChEBI" id="CHEBI:29035"/>
    </ligand>
</feature>
<comment type="similarity">
    <text evidence="2 9">Belongs to the DXR family.</text>
</comment>
<evidence type="ECO:0000259" key="10">
    <source>
        <dbReference type="Pfam" id="PF02670"/>
    </source>
</evidence>
<feature type="binding site" evidence="9">
    <location>
        <position position="214"/>
    </location>
    <ligand>
        <name>1-deoxy-D-xylulose 5-phosphate</name>
        <dbReference type="ChEBI" id="CHEBI:57792"/>
    </ligand>
</feature>
<evidence type="ECO:0000313" key="14">
    <source>
        <dbReference type="Proteomes" id="UP000076567"/>
    </source>
</evidence>
<sequence>MKLVSLLGATGSIGVQTLDVIASHPEQFKLSAMSVGKNIETAEKIISEFKPEICAVQNEEDAKKLRTAVGPSTKIVSGMAGLIEAAVSTDSSVVVNAVIGSVGLLPTLKAIEAKKTIALANKETLVTAGHLVMEHAKKHNVTVLPVDSEHSAIYQCLNGEDTNRVEKLILTASGGSFRDKSRDELKNVTVQEALNHPNWSMGAKITIDSATMMNKGLEVIEAHWLFSFDYSKIDVILHKESIIHSMVEFVDTSIIAHLGQPDMRVPIQYALTYPDRLELVKGKRLNLWEVGQLHFQKMDYDRFRCLKLAFDAGIAGGLMPTVLNAANEKAVELFLNGHITFLEIEEMIERAMLELSNVSTPDLETIQETDTRTRIFVESLLSKGR</sequence>
<comment type="catalytic activity">
    <reaction evidence="8">
        <text>2-C-methyl-D-erythritol 4-phosphate + NADP(+) = 1-deoxy-D-xylulose 5-phosphate + NADPH + H(+)</text>
        <dbReference type="Rhea" id="RHEA:13717"/>
        <dbReference type="ChEBI" id="CHEBI:15378"/>
        <dbReference type="ChEBI" id="CHEBI:57783"/>
        <dbReference type="ChEBI" id="CHEBI:57792"/>
        <dbReference type="ChEBI" id="CHEBI:58262"/>
        <dbReference type="ChEBI" id="CHEBI:58349"/>
        <dbReference type="EC" id="1.1.1.267"/>
    </reaction>
    <physiologicalReaction direction="right-to-left" evidence="8">
        <dbReference type="Rhea" id="RHEA:13719"/>
    </physiologicalReaction>
</comment>
<keyword evidence="4 9" id="KW-0521">NADP</keyword>
<dbReference type="InterPro" id="IPR013512">
    <property type="entry name" value="DXP_reductoisomerase_N"/>
</dbReference>
<dbReference type="Pfam" id="PF13288">
    <property type="entry name" value="DXPR_C"/>
    <property type="match status" value="1"/>
</dbReference>
<dbReference type="GO" id="GO:0051484">
    <property type="term" value="P:isopentenyl diphosphate biosynthetic process, methylerythritol 4-phosphate pathway involved in terpenoid biosynthetic process"/>
    <property type="evidence" value="ECO:0007669"/>
    <property type="project" value="TreeGrafter"/>
</dbReference>
<feature type="binding site" evidence="9">
    <location>
        <position position="202"/>
    </location>
    <ligand>
        <name>NADPH</name>
        <dbReference type="ChEBI" id="CHEBI:57783"/>
    </ligand>
</feature>
<dbReference type="GO" id="GO:0070402">
    <property type="term" value="F:NADPH binding"/>
    <property type="evidence" value="ECO:0007669"/>
    <property type="project" value="InterPro"/>
</dbReference>
<dbReference type="HAMAP" id="MF_00183">
    <property type="entry name" value="DXP_reductoisom"/>
    <property type="match status" value="1"/>
</dbReference>
<evidence type="ECO:0000256" key="1">
    <source>
        <dbReference type="ARBA" id="ARBA00005094"/>
    </source>
</evidence>
<feature type="binding site" evidence="9">
    <location>
        <position position="38"/>
    </location>
    <ligand>
        <name>NADPH</name>
        <dbReference type="ChEBI" id="CHEBI:57783"/>
    </ligand>
</feature>
<feature type="binding site" evidence="9">
    <location>
        <position position="149"/>
    </location>
    <ligand>
        <name>Mn(2+)</name>
        <dbReference type="ChEBI" id="CHEBI:29035"/>
    </ligand>
</feature>
<keyword evidence="5 9" id="KW-0560">Oxidoreductase</keyword>
<feature type="binding site" evidence="9">
    <location>
        <position position="196"/>
    </location>
    <ligand>
        <name>1-deoxy-D-xylulose 5-phosphate</name>
        <dbReference type="ChEBI" id="CHEBI:57792"/>
    </ligand>
</feature>
<feature type="binding site" evidence="9">
    <location>
        <position position="149"/>
    </location>
    <ligand>
        <name>1-deoxy-D-xylulose 5-phosphate</name>
        <dbReference type="ChEBI" id="CHEBI:57792"/>
    </ligand>
</feature>
<dbReference type="InterPro" id="IPR026877">
    <property type="entry name" value="DXPR_C"/>
</dbReference>
<evidence type="ECO:0000256" key="4">
    <source>
        <dbReference type="ARBA" id="ARBA00022857"/>
    </source>
</evidence>
<dbReference type="InterPro" id="IPR013644">
    <property type="entry name" value="DXP_reductoisomerase_C"/>
</dbReference>
<dbReference type="GO" id="GO:0016853">
    <property type="term" value="F:isomerase activity"/>
    <property type="evidence" value="ECO:0007669"/>
    <property type="project" value="UniProtKB-KW"/>
</dbReference>
<dbReference type="SUPFAM" id="SSF69055">
    <property type="entry name" value="1-deoxy-D-xylulose-5-phosphate reductoisomerase, C-terminal domain"/>
    <property type="match status" value="1"/>
</dbReference>
<evidence type="ECO:0000256" key="3">
    <source>
        <dbReference type="ARBA" id="ARBA00022723"/>
    </source>
</evidence>
<feature type="domain" description="1-deoxy-D-xylulose 5-phosphate reductoisomerase C-terminal" evidence="11">
    <location>
        <begin position="143"/>
        <end position="226"/>
    </location>
</feature>
<comment type="pathway">
    <text evidence="1 9">Isoprenoid biosynthesis; isopentenyl diphosphate biosynthesis via DXP pathway; isopentenyl diphosphate from 1-deoxy-D-xylulose 5-phosphate: step 1/6.</text>
</comment>
<dbReference type="UniPathway" id="UPA00056">
    <property type="reaction ID" value="UER00092"/>
</dbReference>
<dbReference type="SUPFAM" id="SSF55347">
    <property type="entry name" value="Glyceraldehyde-3-phosphate dehydrogenase-like, C-terminal domain"/>
    <property type="match status" value="1"/>
</dbReference>
<feature type="binding site" evidence="9">
    <location>
        <position position="218"/>
    </location>
    <ligand>
        <name>Mn(2+)</name>
        <dbReference type="ChEBI" id="CHEBI:29035"/>
    </ligand>
</feature>
<dbReference type="Gene3D" id="1.10.1740.10">
    <property type="match status" value="1"/>
</dbReference>
<comment type="cofactor">
    <cofactor evidence="9">
        <name>Mg(2+)</name>
        <dbReference type="ChEBI" id="CHEBI:18420"/>
    </cofactor>
    <cofactor evidence="9">
        <name>Mn(2+)</name>
        <dbReference type="ChEBI" id="CHEBI:29035"/>
    </cofactor>
</comment>
<feature type="binding site" evidence="9">
    <location>
        <position position="13"/>
    </location>
    <ligand>
        <name>NADPH</name>
        <dbReference type="ChEBI" id="CHEBI:57783"/>
    </ligand>
</feature>
<comment type="function">
    <text evidence="9">Catalyzes the NADPH-dependent rearrangement and reduction of 1-deoxy-D-xylulose-5-phosphate (DXP) to 2-C-methyl-D-erythritol 4-phosphate (MEP).</text>
</comment>
<evidence type="ECO:0000256" key="5">
    <source>
        <dbReference type="ARBA" id="ARBA00023002"/>
    </source>
</evidence>
<evidence type="ECO:0000256" key="7">
    <source>
        <dbReference type="ARBA" id="ARBA00023229"/>
    </source>
</evidence>
<dbReference type="NCBIfam" id="NF009114">
    <property type="entry name" value="PRK12464.1"/>
    <property type="match status" value="1"/>
</dbReference>
<name>A0A163QXS8_9BACL</name>
<dbReference type="Proteomes" id="UP000076567">
    <property type="component" value="Unassembled WGS sequence"/>
</dbReference>
<feature type="binding site" evidence="9">
    <location>
        <position position="218"/>
    </location>
    <ligand>
        <name>1-deoxy-D-xylulose 5-phosphate</name>
        <dbReference type="ChEBI" id="CHEBI:57792"/>
    </ligand>
</feature>